<accession>A0A0A3YH44</accession>
<sequence length="88" mass="10197">MLSTQEKVSIINELRQEWSLSRLLIVAGLPRSTFYYHVKRLKAPDRYQSARALVLKIYHQHKGAMVTDVSGWHVVTRVGYLMVKPSEN</sequence>
<dbReference type="EMBL" id="JRUQ01000115">
    <property type="protein sequence ID" value="KGT86082.1"/>
    <property type="molecule type" value="Genomic_DNA"/>
</dbReference>
<keyword evidence="2" id="KW-1185">Reference proteome</keyword>
<gene>
    <name evidence="1" type="ORF">NG99_26980</name>
</gene>
<evidence type="ECO:0000313" key="2">
    <source>
        <dbReference type="Proteomes" id="UP000030351"/>
    </source>
</evidence>
<evidence type="ECO:0000313" key="1">
    <source>
        <dbReference type="EMBL" id="KGT86082.1"/>
    </source>
</evidence>
<comment type="caution">
    <text evidence="1">The sequence shown here is derived from an EMBL/GenBank/DDBJ whole genome shotgun (WGS) entry which is preliminary data.</text>
</comment>
<organism evidence="1 2">
    <name type="scientific">Erwinia typographi</name>
    <dbReference type="NCBI Taxonomy" id="371042"/>
    <lineage>
        <taxon>Bacteria</taxon>
        <taxon>Pseudomonadati</taxon>
        <taxon>Pseudomonadota</taxon>
        <taxon>Gammaproteobacteria</taxon>
        <taxon>Enterobacterales</taxon>
        <taxon>Erwiniaceae</taxon>
        <taxon>Erwinia</taxon>
    </lineage>
</organism>
<reference evidence="1 2" key="1">
    <citation type="submission" date="2014-10" db="EMBL/GenBank/DDBJ databases">
        <title>Genome sequence of Erwinia typographi M043b.</title>
        <authorList>
            <person name="Chan K.-G."/>
            <person name="Tan W.-S."/>
        </authorList>
    </citation>
    <scope>NUCLEOTIDE SEQUENCE [LARGE SCALE GENOMIC DNA]</scope>
    <source>
        <strain evidence="1 2">M043b</strain>
    </source>
</reference>
<evidence type="ECO:0008006" key="3">
    <source>
        <dbReference type="Google" id="ProtNLM"/>
    </source>
</evidence>
<name>A0A0A3YH44_9GAMM</name>
<dbReference type="Proteomes" id="UP000030351">
    <property type="component" value="Unassembled WGS sequence"/>
</dbReference>
<protein>
    <recommendedName>
        <fullName evidence="3">Transposase</fullName>
    </recommendedName>
</protein>
<dbReference type="eggNOG" id="COG2801">
    <property type="taxonomic scope" value="Bacteria"/>
</dbReference>
<proteinExistence type="predicted"/>
<dbReference type="AlphaFoldDB" id="A0A0A3YH44"/>